<organism evidence="1 2">
    <name type="scientific">Pistacia integerrima</name>
    <dbReference type="NCBI Taxonomy" id="434235"/>
    <lineage>
        <taxon>Eukaryota</taxon>
        <taxon>Viridiplantae</taxon>
        <taxon>Streptophyta</taxon>
        <taxon>Embryophyta</taxon>
        <taxon>Tracheophyta</taxon>
        <taxon>Spermatophyta</taxon>
        <taxon>Magnoliopsida</taxon>
        <taxon>eudicotyledons</taxon>
        <taxon>Gunneridae</taxon>
        <taxon>Pentapetalae</taxon>
        <taxon>rosids</taxon>
        <taxon>malvids</taxon>
        <taxon>Sapindales</taxon>
        <taxon>Anacardiaceae</taxon>
        <taxon>Pistacia</taxon>
    </lineage>
</organism>
<evidence type="ECO:0000313" key="2">
    <source>
        <dbReference type="Proteomes" id="UP001163603"/>
    </source>
</evidence>
<accession>A0ACC0X3E4</accession>
<reference evidence="2" key="1">
    <citation type="journal article" date="2023" name="G3 (Bethesda)">
        <title>Genome assembly and association tests identify interacting loci associated with vigor, precocity, and sex in interspecific pistachio rootstocks.</title>
        <authorList>
            <person name="Palmer W."/>
            <person name="Jacygrad E."/>
            <person name="Sagayaradj S."/>
            <person name="Cavanaugh K."/>
            <person name="Han R."/>
            <person name="Bertier L."/>
            <person name="Beede B."/>
            <person name="Kafkas S."/>
            <person name="Golino D."/>
            <person name="Preece J."/>
            <person name="Michelmore R."/>
        </authorList>
    </citation>
    <scope>NUCLEOTIDE SEQUENCE [LARGE SCALE GENOMIC DNA]</scope>
</reference>
<name>A0ACC0X3E4_9ROSI</name>
<proteinExistence type="predicted"/>
<gene>
    <name evidence="1" type="ORF">Pint_34144</name>
</gene>
<dbReference type="Proteomes" id="UP001163603">
    <property type="component" value="Chromosome 14"/>
</dbReference>
<keyword evidence="2" id="KW-1185">Reference proteome</keyword>
<comment type="caution">
    <text evidence="1">The sequence shown here is derived from an EMBL/GenBank/DDBJ whole genome shotgun (WGS) entry which is preliminary data.</text>
</comment>
<protein>
    <submittedName>
        <fullName evidence="1">Uncharacterized protein</fullName>
    </submittedName>
</protein>
<dbReference type="EMBL" id="CM047749">
    <property type="protein sequence ID" value="KAJ0010128.1"/>
    <property type="molecule type" value="Genomic_DNA"/>
</dbReference>
<sequence>MKEEAARFRSAVKKDYYFQMYYDDLPIWAFIGKVSQERKEPSECKYCLFKHVHFDIGYKDRVIEINVRVTQISLLILPRTKQPRKIPPLPWYPGAIPQMAMARFLPFIEVYYMFASVWGHKIYTIYSILFVIFIILLIVTAFITVGLTYFQLATEDHE</sequence>
<evidence type="ECO:0000313" key="1">
    <source>
        <dbReference type="EMBL" id="KAJ0010128.1"/>
    </source>
</evidence>